<feature type="domain" description="N-acetyltransferase" evidence="1">
    <location>
        <begin position="10"/>
        <end position="149"/>
    </location>
</feature>
<evidence type="ECO:0000313" key="3">
    <source>
        <dbReference type="Proteomes" id="UP001199528"/>
    </source>
</evidence>
<dbReference type="SUPFAM" id="SSF55729">
    <property type="entry name" value="Acyl-CoA N-acyltransferases (Nat)"/>
    <property type="match status" value="1"/>
</dbReference>
<dbReference type="GO" id="GO:0016747">
    <property type="term" value="F:acyltransferase activity, transferring groups other than amino-acyl groups"/>
    <property type="evidence" value="ECO:0007669"/>
    <property type="project" value="InterPro"/>
</dbReference>
<reference evidence="2" key="1">
    <citation type="journal article" date="2022" name="Front Environ Sci">
        <title>Complete genome sequence analysis of a novel alkane-degrading bacterial strain, Acinetobacter vivianii KJ-1, and its diesel degradation ability.</title>
        <authorList>
            <person name="Zhang Y."/>
            <person name="Song F."/>
            <person name="Wang J."/>
            <person name="Zhao Q."/>
            <person name="Zheng L."/>
            <person name="Wang Z."/>
            <person name="Zhang X."/>
            <person name="Gao Y."/>
            <person name="Chen G."/>
            <person name="Huang Y."/>
        </authorList>
    </citation>
    <scope>NUCLEOTIDE SEQUENCE</scope>
    <source>
        <strain evidence="2">KJ-1</strain>
    </source>
</reference>
<dbReference type="PROSITE" id="PS51186">
    <property type="entry name" value="GNAT"/>
    <property type="match status" value="1"/>
</dbReference>
<protein>
    <submittedName>
        <fullName evidence="2">GNAT family N-acetyltransferase</fullName>
    </submittedName>
</protein>
<accession>A0AAJ6NG36</accession>
<sequence>MHLLQRLRIERILTLPTDLNMLIELSEREGFQFLKRLKHDFETGKNRFVQYGEGLFAVYKDQDLIAVGGVSQDPFDQTGKMGRLRRFYIHPDCRQKTVGAYLLKHIEQYAQTYFEQLCLFTDTKNAANFYQRMGYEGVDWGHSNFRKVF</sequence>
<dbReference type="CDD" id="cd04301">
    <property type="entry name" value="NAT_SF"/>
    <property type="match status" value="1"/>
</dbReference>
<dbReference type="Gene3D" id="3.40.630.30">
    <property type="match status" value="1"/>
</dbReference>
<evidence type="ECO:0000313" key="2">
    <source>
        <dbReference type="EMBL" id="WDZ49572.1"/>
    </source>
</evidence>
<gene>
    <name evidence="2" type="ORF">LF296_09465</name>
</gene>
<proteinExistence type="predicted"/>
<reference evidence="2" key="2">
    <citation type="submission" date="2023-02" db="EMBL/GenBank/DDBJ databases">
        <authorList>
            <person name="Huang Y."/>
            <person name="Zhang Y."/>
            <person name="Zhang T."/>
            <person name="Wang J."/>
        </authorList>
    </citation>
    <scope>NUCLEOTIDE SEQUENCE</scope>
    <source>
        <strain evidence="2">KJ-1</strain>
    </source>
</reference>
<dbReference type="KEGG" id="aviv:LF296_09465"/>
<evidence type="ECO:0000259" key="1">
    <source>
        <dbReference type="PROSITE" id="PS51186"/>
    </source>
</evidence>
<dbReference type="Pfam" id="PF00583">
    <property type="entry name" value="Acetyltransf_1"/>
    <property type="match status" value="1"/>
</dbReference>
<dbReference type="InterPro" id="IPR000182">
    <property type="entry name" value="GNAT_dom"/>
</dbReference>
<name>A0AAJ6NG36_9GAMM</name>
<organism evidence="2 3">
    <name type="scientific">Acinetobacter vivianii</name>
    <dbReference type="NCBI Taxonomy" id="1776742"/>
    <lineage>
        <taxon>Bacteria</taxon>
        <taxon>Pseudomonadati</taxon>
        <taxon>Pseudomonadota</taxon>
        <taxon>Gammaproteobacteria</taxon>
        <taxon>Moraxellales</taxon>
        <taxon>Moraxellaceae</taxon>
        <taxon>Acinetobacter</taxon>
    </lineage>
</organism>
<dbReference type="RefSeq" id="WP_272654181.1">
    <property type="nucleotide sequence ID" value="NZ_CP085083.1"/>
</dbReference>
<dbReference type="Proteomes" id="UP001199528">
    <property type="component" value="Chromosome"/>
</dbReference>
<dbReference type="EMBL" id="CP085083">
    <property type="protein sequence ID" value="WDZ49572.1"/>
    <property type="molecule type" value="Genomic_DNA"/>
</dbReference>
<dbReference type="InterPro" id="IPR016181">
    <property type="entry name" value="Acyl_CoA_acyltransferase"/>
</dbReference>
<dbReference type="AlphaFoldDB" id="A0AAJ6NG36"/>